<reference evidence="3" key="1">
    <citation type="submission" date="2021-01" db="EMBL/GenBank/DDBJ databases">
        <authorList>
            <consortium name="Genoscope - CEA"/>
            <person name="William W."/>
        </authorList>
    </citation>
    <scope>NUCLEOTIDE SEQUENCE</scope>
</reference>
<dbReference type="InterPro" id="IPR006212">
    <property type="entry name" value="Furin_repeat"/>
</dbReference>
<dbReference type="PANTHER" id="PTHR11319">
    <property type="entry name" value="G PROTEIN-COUPLED RECEPTOR-RELATED"/>
    <property type="match status" value="1"/>
</dbReference>
<gene>
    <name evidence="3" type="ORF">PSON_ATCC_30995.1.T0650015</name>
</gene>
<proteinExistence type="predicted"/>
<keyword evidence="1" id="KW-0472">Membrane</keyword>
<dbReference type="CDD" id="cd00064">
    <property type="entry name" value="FU"/>
    <property type="match status" value="1"/>
</dbReference>
<name>A0A8S1NWH5_9CILI</name>
<sequence length="2836" mass="331394">MAIYPVLFILFNQIFSQVTKLNPYYQIYQQEFDFREGDYGENDCFIYGIWSKYNPLSIVSQVGSIGLFDSNYYHLHNIVGKSSQNLNLIYYDYLEFSSQKIYKILEFINEDDKISRFEISIDALQYENIWYFLGIIEWPAQSKFEIIIIQEDRIRIHEIKQMKQPFKDTNILLRFGGDLIVTNTQMPIPSVKTLTKFSYFPGYIMVQKLDKKMLQFDVDLVGIAQSNYEIYGQCQCKLNEKFQIDDSQINKLDKLIYISKNTNCDSFILSGWFKIIEVISSDDEFTYKFITISANFENSLSDKNLQPFQMSYYISSTENKIIIATYSYTFPAISVDFKDNSFILLKEFVITNSINVWHNIFVNLEKTLLNCYVRFYEGGNIHEYNVQFDVNQFHIIQLKLQYGNLLQSITNYLNMDVKNLILQNCHQKFLDQNCHFSCQDCDGPTMYNCLSCSEESKRIYIPEQKVCVCPYNSVDEITCQTYLDSSFQLILGQKQNFVCQQGQFEYQGECFKCPSIIRENMLSCLDCLNNPKAWKEKPFCTDNLYFDNQGGTQQQIYSPTSYFFLDGTEVTLCLFCQDTNFSSLEDQYLDYSYQNQNFKSFCQDDDRYFQCYECFFRACEKCYLSIQGHQCLQCYYGYELIYGECISVRETDLSSFCRSPSYVTSKKKCIQCPISYCKYCFEYQPNNLLKSTLYKNFEKFDEEEELKVGCALCEDGFIFNFNTGKCINQKPQIQNCIRSFIHQNDQELCTLSEVDDFNIAPEILNCEKYLNNCLQCLLSPESTLKCIICKEGYTSSIINGECYKNDLMNSKIVIEGDLTLRDGWVQRIQSFMMQFLPNKYFYPKTEYNSLIRGIIVECQKGYKEIGKSICEKYCDDSCLQCETNNGPFCTKCPLNYYQQPIRYQENGQCSDCPQLCQICQSRTQEEIYNLQPSFILDETNKIFTKKCLKLINNPNIIYDSYSQGARYCFESNCLNQIMYEVKLTFCGGMFVFWPSGFDYGININYCNQMGIDTITIVFKFQIRSQFCGLRNIFDISNQLKSKIFSLRSIYFSITSVENLDIFALYSFEIHNFDKIELNNVALQFRNSQQFIITNNNTQVDLKLIDFAFKLCYINSIQSLFQNEIFGNIQANNFSILDSTFINSSILNLEAYKQNGLIIINKLFIFRCILKDSNLFQFGNNQFNILIQDLIIEQCEFYNSSIFTFYDNLKDLTFLNIDNLTIQNNVFYQSNLIKNANLVSLSLMNFKLSKNNLISSKLISFNYHLTLNNSYILENNFVDSQILILFQGRSFQKANIIIFNLNLQLNSFNNTSLFFLYSNQLNNYYLDISQIYIENNQRLDNNDDEIALFVISCSQLLIFNAKIINVNDQIIFKIYETQKMFIQNVQYENTKQNFKVPLLIDCHSQIQQKNQLLRIIGFVSLEILNVQVIRQFNVDLSFIDISYGRGYQEQQQGMISIFNVIFQENLQLSRLQINVMSLLSIHAEIQLNINLKNVDFKENIVHSQTDSSLKNAASLMLISSSVSFVSIENLNSQNNAFTNSTNTFFNIISNQIYINNLSIINHNILTQELWLKYYDLQFDQNFDQEDMNTTIFQILKISNIAGACQITSSKFFCYNCTFTNIMAHKSSIFQINTINEGLIKLNQIQIYSIQNNIQFITNSSGCININAQNSLLNLIIKNAIFSNVLNRMSASILSIHSSEIQNQISFFNVEILNCISLMNQFMSVRFSPQNINNNILILQKLLIQQSEEKWKQYFSSLVTLSETEMAEISGKNNAVIYIQNCEIIIKELVVEGLFISPIMRFNNVVKLLLLNAYIQDIQLFYPCNVIVVDQDLNIKNLISFRQVYLLRISKFNASDVIQNLQYNNYQIKDCKLFKTVSRNNQKLLNISTLQNRFLKLQQESLSIISIKSIQIENQIIFQKIRIQQNDCSFCSDGLINFGVININFFHIEDFSCIQNQILSYGCLLFQQKEQINTKIKILNSNFYDNQGSIGVGITAYNSFMMIKQCKLLKNIASTQGGGLYLTLNNNSFLFNESIILNNKAKEAGGIYLNGEYILNETNFVKTILLFNKAQNFANNLIESPTYLSLCINQREMQSQILYHNNQQKNILKLAPYLVIEQEKQYYTNYLMLPSGQSIMNYEITMPQISKTLYYIQEIGLYLKNSRNEQVQNLFNSTCLIQFDIIQNKQKNDNSIQENNQRVIVDFNQQKNYFDMSSLSIIFDPYDQDKKYLQIEAACKIDQFNKTLNYLINVRSFKCQLGEFYMNKGCQKCIANQGFYSVTYDTNKCSIFDKNKFLEITENKINLQQGFWRPHYLSDHTSYCFKNKIFCKGGWSYGNKLCSIGHLGALCEECDIQNIMGEGKYYKTLQNQECLICQEQLENYVSFILILMWAICSITLTLNSTQKSFQMFTQLKLKERFNKILFKLNQDHQSILIKMLLNYLWMFSLIFTFNIQFSFQFVFIDQVSNTSYFMVNNLDCYLSNIQTIELIYCKIFTMLVFILQQFILIITGYIFYSIKIGQKFRSSIISNTLLILYIFNFPGLIKMLCSTISNRWISNVNYIQGDVSLLYGSESHIKWMFYFVIPILICFGCCIPLNLFVLLHFKRKQLDSLKLRSHLCYIYNEYNEHSYFWELIKLVQKVIMILISTSFETNISIKASLLGITLLFYQGLTVKFKPYLTSHMNHLDLYTGQICSMSIFLAAVKNTSDQENNQVLSTILQTIIIFLCVQLCHPFIQKIIQIYYKKNKLAFYINVKTLFEKLRLKFCLKSLSEFISKLKKREQKVKANYLKLKIHLFSTSKAQMTNRKNLLTQGSISLFNSGRQARISENFGLNQFFQLETN</sequence>
<keyword evidence="1" id="KW-0812">Transmembrane</keyword>
<evidence type="ECO:0000256" key="1">
    <source>
        <dbReference type="SAM" id="Phobius"/>
    </source>
</evidence>
<feature type="chain" id="PRO_5035799851" description="Transmembrane protein" evidence="2">
    <location>
        <begin position="17"/>
        <end position="2836"/>
    </location>
</feature>
<dbReference type="EMBL" id="CAJJDN010000065">
    <property type="protein sequence ID" value="CAD8095639.1"/>
    <property type="molecule type" value="Genomic_DNA"/>
</dbReference>
<comment type="caution">
    <text evidence="3">The sequence shown here is derived from an EMBL/GenBank/DDBJ whole genome shotgun (WGS) entry which is preliminary data.</text>
</comment>
<feature type="transmembrane region" description="Helical" evidence="1">
    <location>
        <begin position="2522"/>
        <end position="2539"/>
    </location>
</feature>
<dbReference type="OrthoDB" id="77931at2759"/>
<feature type="transmembrane region" description="Helical" evidence="1">
    <location>
        <begin position="2573"/>
        <end position="2599"/>
    </location>
</feature>
<protein>
    <recommendedName>
        <fullName evidence="5">Transmembrane protein</fullName>
    </recommendedName>
</protein>
<feature type="signal peptide" evidence="2">
    <location>
        <begin position="1"/>
        <end position="16"/>
    </location>
</feature>
<accession>A0A8S1NWH5</accession>
<evidence type="ECO:0000256" key="2">
    <source>
        <dbReference type="SAM" id="SignalP"/>
    </source>
</evidence>
<evidence type="ECO:0000313" key="3">
    <source>
        <dbReference type="EMBL" id="CAD8095639.1"/>
    </source>
</evidence>
<feature type="transmembrane region" description="Helical" evidence="1">
    <location>
        <begin position="2378"/>
        <end position="2396"/>
    </location>
</feature>
<keyword evidence="2" id="KW-0732">Signal</keyword>
<dbReference type="Proteomes" id="UP000692954">
    <property type="component" value="Unassembled WGS sequence"/>
</dbReference>
<keyword evidence="4" id="KW-1185">Reference proteome</keyword>
<keyword evidence="1" id="KW-1133">Transmembrane helix</keyword>
<evidence type="ECO:0008006" key="5">
    <source>
        <dbReference type="Google" id="ProtNLM"/>
    </source>
</evidence>
<organism evidence="3 4">
    <name type="scientific">Paramecium sonneborni</name>
    <dbReference type="NCBI Taxonomy" id="65129"/>
    <lineage>
        <taxon>Eukaryota</taxon>
        <taxon>Sar</taxon>
        <taxon>Alveolata</taxon>
        <taxon>Ciliophora</taxon>
        <taxon>Intramacronucleata</taxon>
        <taxon>Oligohymenophorea</taxon>
        <taxon>Peniculida</taxon>
        <taxon>Parameciidae</taxon>
        <taxon>Paramecium</taxon>
    </lineage>
</organism>
<feature type="transmembrane region" description="Helical" evidence="1">
    <location>
        <begin position="2489"/>
        <end position="2510"/>
    </location>
</feature>
<dbReference type="PANTHER" id="PTHR11319:SF35">
    <property type="entry name" value="OUTER MEMBRANE PROTEIN PMPC-RELATED"/>
    <property type="match status" value="1"/>
</dbReference>
<feature type="transmembrane region" description="Helical" evidence="1">
    <location>
        <begin position="2437"/>
        <end position="2458"/>
    </location>
</feature>
<evidence type="ECO:0000313" key="4">
    <source>
        <dbReference type="Proteomes" id="UP000692954"/>
    </source>
</evidence>
<feature type="transmembrane region" description="Helical" evidence="1">
    <location>
        <begin position="2710"/>
        <end position="2730"/>
    </location>
</feature>